<dbReference type="Proteomes" id="UP000292958">
    <property type="component" value="Unassembled WGS sequence"/>
</dbReference>
<feature type="transmembrane region" description="Helical" evidence="8">
    <location>
        <begin position="80"/>
        <end position="99"/>
    </location>
</feature>
<keyword evidence="7" id="KW-0479">Metal-binding</keyword>
<feature type="transmembrane region" description="Helical" evidence="8">
    <location>
        <begin position="46"/>
        <end position="68"/>
    </location>
</feature>
<keyword evidence="4 8" id="KW-0812">Transmembrane</keyword>
<dbReference type="GO" id="GO:0009103">
    <property type="term" value="P:lipopolysaccharide biosynthetic process"/>
    <property type="evidence" value="ECO:0007669"/>
    <property type="project" value="TreeGrafter"/>
</dbReference>
<feature type="transmembrane region" description="Helical" evidence="8">
    <location>
        <begin position="292"/>
        <end position="312"/>
    </location>
</feature>
<dbReference type="GO" id="GO:0046872">
    <property type="term" value="F:metal ion binding"/>
    <property type="evidence" value="ECO:0007669"/>
    <property type="project" value="UniProtKB-KW"/>
</dbReference>
<dbReference type="GO" id="GO:0016780">
    <property type="term" value="F:phosphotransferase activity, for other substituted phosphate groups"/>
    <property type="evidence" value="ECO:0007669"/>
    <property type="project" value="InterPro"/>
</dbReference>
<protein>
    <submittedName>
        <fullName evidence="9">UDP-GlcNAc:undecaprenyl-phosphate GlcNAc-1-phosphate transferase</fullName>
    </submittedName>
</protein>
<proteinExistence type="predicted"/>
<evidence type="ECO:0000256" key="7">
    <source>
        <dbReference type="PIRSR" id="PIRSR600715-1"/>
    </source>
</evidence>
<dbReference type="OrthoDB" id="9783652at2"/>
<keyword evidence="5 8" id="KW-1133">Transmembrane helix</keyword>
<feature type="binding site" evidence="7">
    <location>
        <position position="156"/>
    </location>
    <ligand>
        <name>Mg(2+)</name>
        <dbReference type="ChEBI" id="CHEBI:18420"/>
    </ligand>
</feature>
<evidence type="ECO:0000256" key="2">
    <source>
        <dbReference type="ARBA" id="ARBA00022475"/>
    </source>
</evidence>
<feature type="transmembrane region" description="Helical" evidence="8">
    <location>
        <begin position="170"/>
        <end position="203"/>
    </location>
</feature>
<dbReference type="CDD" id="cd06853">
    <property type="entry name" value="GT_WecA_like"/>
    <property type="match status" value="1"/>
</dbReference>
<evidence type="ECO:0000313" key="10">
    <source>
        <dbReference type="Proteomes" id="UP000292958"/>
    </source>
</evidence>
<keyword evidence="7" id="KW-0460">Magnesium</keyword>
<feature type="transmembrane region" description="Helical" evidence="8">
    <location>
        <begin position="239"/>
        <end position="259"/>
    </location>
</feature>
<comment type="caution">
    <text evidence="9">The sequence shown here is derived from an EMBL/GenBank/DDBJ whole genome shotgun (WGS) entry which is preliminary data.</text>
</comment>
<dbReference type="PANTHER" id="PTHR22926:SF3">
    <property type="entry name" value="UNDECAPRENYL-PHOSPHATE ALPHA-N-ACETYLGLUCOSAMINYL 1-PHOSPHATE TRANSFERASE"/>
    <property type="match status" value="1"/>
</dbReference>
<keyword evidence="3 9" id="KW-0808">Transferase</keyword>
<evidence type="ECO:0000256" key="6">
    <source>
        <dbReference type="ARBA" id="ARBA00023136"/>
    </source>
</evidence>
<evidence type="ECO:0000256" key="8">
    <source>
        <dbReference type="SAM" id="Phobius"/>
    </source>
</evidence>
<dbReference type="PROSITE" id="PS01348">
    <property type="entry name" value="MRAY_2"/>
    <property type="match status" value="1"/>
</dbReference>
<evidence type="ECO:0000313" key="9">
    <source>
        <dbReference type="EMBL" id="RZU38959.1"/>
    </source>
</evidence>
<feature type="transmembrane region" description="Helical" evidence="8">
    <location>
        <begin position="318"/>
        <end position="339"/>
    </location>
</feature>
<keyword evidence="6 8" id="KW-0472">Membrane</keyword>
<evidence type="ECO:0000256" key="5">
    <source>
        <dbReference type="ARBA" id="ARBA00022989"/>
    </source>
</evidence>
<dbReference type="AlphaFoldDB" id="A0A4Q7YQB5"/>
<comment type="subcellular location">
    <subcellularLocation>
        <location evidence="1">Cell membrane</location>
        <topology evidence="1">Multi-pass membrane protein</topology>
    </subcellularLocation>
</comment>
<evidence type="ECO:0000256" key="3">
    <source>
        <dbReference type="ARBA" id="ARBA00022679"/>
    </source>
</evidence>
<keyword evidence="10" id="KW-1185">Reference proteome</keyword>
<name>A0A4Q7YQB5_9BACT</name>
<organism evidence="9 10">
    <name type="scientific">Edaphobacter modestus</name>
    <dbReference type="NCBI Taxonomy" id="388466"/>
    <lineage>
        <taxon>Bacteria</taxon>
        <taxon>Pseudomonadati</taxon>
        <taxon>Acidobacteriota</taxon>
        <taxon>Terriglobia</taxon>
        <taxon>Terriglobales</taxon>
        <taxon>Acidobacteriaceae</taxon>
        <taxon>Edaphobacter</taxon>
    </lineage>
</organism>
<gene>
    <name evidence="9" type="ORF">BDD14_0274</name>
</gene>
<dbReference type="GO" id="GO:0044038">
    <property type="term" value="P:cell wall macromolecule biosynthetic process"/>
    <property type="evidence" value="ECO:0007669"/>
    <property type="project" value="TreeGrafter"/>
</dbReference>
<reference evidence="9 10" key="1">
    <citation type="submission" date="2019-02" db="EMBL/GenBank/DDBJ databases">
        <title>Genomic Encyclopedia of Archaeal and Bacterial Type Strains, Phase II (KMG-II): from individual species to whole genera.</title>
        <authorList>
            <person name="Goeker M."/>
        </authorList>
    </citation>
    <scope>NUCLEOTIDE SEQUENCE [LARGE SCALE GENOMIC DNA]</scope>
    <source>
        <strain evidence="9 10">DSM 18101</strain>
    </source>
</reference>
<dbReference type="InterPro" id="IPR000715">
    <property type="entry name" value="Glycosyl_transferase_4"/>
</dbReference>
<accession>A0A4Q7YQB5</accession>
<dbReference type="InterPro" id="IPR018480">
    <property type="entry name" value="PNAcMuramoyl-5peptid_Trfase_CS"/>
</dbReference>
<dbReference type="GO" id="GO:0005886">
    <property type="term" value="C:plasma membrane"/>
    <property type="evidence" value="ECO:0007669"/>
    <property type="project" value="UniProtKB-SubCell"/>
</dbReference>
<dbReference type="EMBL" id="SHKW01000001">
    <property type="protein sequence ID" value="RZU38959.1"/>
    <property type="molecule type" value="Genomic_DNA"/>
</dbReference>
<comment type="cofactor">
    <cofactor evidence="7">
        <name>Mg(2+)</name>
        <dbReference type="ChEBI" id="CHEBI:18420"/>
    </cofactor>
</comment>
<dbReference type="RefSeq" id="WP_130417243.1">
    <property type="nucleotide sequence ID" value="NZ_SHKW01000001.1"/>
</dbReference>
<feature type="transmembrane region" description="Helical" evidence="8">
    <location>
        <begin position="210"/>
        <end position="233"/>
    </location>
</feature>
<dbReference type="PANTHER" id="PTHR22926">
    <property type="entry name" value="PHOSPHO-N-ACETYLMURAMOYL-PENTAPEPTIDE-TRANSFERASE"/>
    <property type="match status" value="1"/>
</dbReference>
<sequence>MNAVILIFVVAFALCLVTTPICRDLFLYFNIVDSPDKDRKFHIKPIPRIGGIPIVLSYAGALGLLLIFAPRNAAISIQHLTLFLSLLPATGIIFITGLVDDIFTLKPKQKLLGQSVAAVLAVSLGARMSMDNIPHSSFITIPLSIVWLIGCTNAVNLIDGLDGLASGVGLFATLTTLLAALATGNTGLAIATAPLLGCLLAFLRYNFSPASIFLGDCGSLTIGFMLGCFSLVWSQHNGTMLGMAAPLMALTLPLLDVVLSVGRRLLRSRPIFKGDRGHIHHMVLALGHKPHVAALILYGVSAVAAFFALLASFSGIRFLGPIIISFCILIWIGINRLGYVEVSAARRTLSRSNVFRILKEEIYLQELESSIKAAKTVEESWKIVQSACGEMCFASVRMFIAGASYEAIFESNSTNPYWKMNLVVGRSGYLVLTRGEEGRPHRLMGSVLFILQDSLRNKSYAAPKPIESSSTGTVYFTGGTRYPTEPVAAPTLTVQ</sequence>
<feature type="transmembrane region" description="Helical" evidence="8">
    <location>
        <begin position="137"/>
        <end position="158"/>
    </location>
</feature>
<keyword evidence="2" id="KW-1003">Cell membrane</keyword>
<dbReference type="GO" id="GO:0071555">
    <property type="term" value="P:cell wall organization"/>
    <property type="evidence" value="ECO:0007669"/>
    <property type="project" value="TreeGrafter"/>
</dbReference>
<dbReference type="Pfam" id="PF00953">
    <property type="entry name" value="Glycos_transf_4"/>
    <property type="match status" value="1"/>
</dbReference>
<evidence type="ECO:0000256" key="1">
    <source>
        <dbReference type="ARBA" id="ARBA00004651"/>
    </source>
</evidence>
<feature type="binding site" evidence="7">
    <location>
        <position position="216"/>
    </location>
    <ligand>
        <name>Mg(2+)</name>
        <dbReference type="ChEBI" id="CHEBI:18420"/>
    </ligand>
</feature>
<evidence type="ECO:0000256" key="4">
    <source>
        <dbReference type="ARBA" id="ARBA00022692"/>
    </source>
</evidence>